<evidence type="ECO:0000256" key="1">
    <source>
        <dbReference type="SAM" id="MobiDB-lite"/>
    </source>
</evidence>
<dbReference type="EMBL" id="JBBPDW010000024">
    <property type="protein sequence ID" value="KAK7541579.1"/>
    <property type="molecule type" value="Genomic_DNA"/>
</dbReference>
<sequence>MLLWFFCKPPKPRQGDASLACPVTGMTPIQDHLSHRQCTRAPCRAQCCWPRATLVAVAAAMSDPRRKEDCMPTKPAAALEHPSSDYANQTLRQPWPRVASRPIKTRSSASLRAKADRHLHCCGWTAQASLLVHQPTGLVSERPRGFEGDGEVPAIRTAIVSQSEQRNSEREQTEAHRESRPFQVVVGVDVRSNLSSYSGRRTLRTDIAYSKVQES</sequence>
<accession>A0ABR1M5D8</accession>
<comment type="caution">
    <text evidence="2">The sequence shown here is derived from an EMBL/GenBank/DDBJ whole genome shotgun (WGS) entry which is preliminary data.</text>
</comment>
<dbReference type="Proteomes" id="UP001365128">
    <property type="component" value="Unassembled WGS sequence"/>
</dbReference>
<keyword evidence="3" id="KW-1185">Reference proteome</keyword>
<reference evidence="2 3" key="1">
    <citation type="submission" date="2024-04" db="EMBL/GenBank/DDBJ databases">
        <title>Phyllosticta paracitricarpa is synonymous to the EU quarantine fungus P. citricarpa based on phylogenomic analyses.</title>
        <authorList>
            <consortium name="Lawrence Berkeley National Laboratory"/>
            <person name="Van Ingen-Buijs V.A."/>
            <person name="Van Westerhoven A.C."/>
            <person name="Haridas S."/>
            <person name="Skiadas P."/>
            <person name="Martin F."/>
            <person name="Groenewald J.Z."/>
            <person name="Crous P.W."/>
            <person name="Seidl M.F."/>
        </authorList>
    </citation>
    <scope>NUCLEOTIDE SEQUENCE [LARGE SCALE GENOMIC DNA]</scope>
    <source>
        <strain evidence="2 3">CBS 122670</strain>
    </source>
</reference>
<proteinExistence type="predicted"/>
<feature type="compositionally biased region" description="Basic and acidic residues" evidence="1">
    <location>
        <begin position="166"/>
        <end position="180"/>
    </location>
</feature>
<gene>
    <name evidence="2" type="ORF">IWX46DRAFT_582436</name>
</gene>
<protein>
    <submittedName>
        <fullName evidence="2">Uncharacterized protein</fullName>
    </submittedName>
</protein>
<evidence type="ECO:0000313" key="3">
    <source>
        <dbReference type="Proteomes" id="UP001365128"/>
    </source>
</evidence>
<organism evidence="2 3">
    <name type="scientific">Phyllosticta citricarpa</name>
    <dbReference type="NCBI Taxonomy" id="55181"/>
    <lineage>
        <taxon>Eukaryota</taxon>
        <taxon>Fungi</taxon>
        <taxon>Dikarya</taxon>
        <taxon>Ascomycota</taxon>
        <taxon>Pezizomycotina</taxon>
        <taxon>Dothideomycetes</taxon>
        <taxon>Dothideomycetes incertae sedis</taxon>
        <taxon>Botryosphaeriales</taxon>
        <taxon>Phyllostictaceae</taxon>
        <taxon>Phyllosticta</taxon>
    </lineage>
</organism>
<name>A0ABR1M5D8_9PEZI</name>
<feature type="region of interest" description="Disordered" evidence="1">
    <location>
        <begin position="161"/>
        <end position="182"/>
    </location>
</feature>
<evidence type="ECO:0000313" key="2">
    <source>
        <dbReference type="EMBL" id="KAK7541579.1"/>
    </source>
</evidence>